<feature type="compositionally biased region" description="Polar residues" evidence="3">
    <location>
        <begin position="217"/>
        <end position="232"/>
    </location>
</feature>
<dbReference type="PANTHER" id="PTHR22880">
    <property type="entry name" value="FALZ-RELATED BROMODOMAIN-CONTAINING PROTEINS"/>
    <property type="match status" value="1"/>
</dbReference>
<evidence type="ECO:0000313" key="7">
    <source>
        <dbReference type="Proteomes" id="UP000250140"/>
    </source>
</evidence>
<dbReference type="Gene3D" id="1.20.1270.220">
    <property type="match status" value="1"/>
</dbReference>
<protein>
    <submittedName>
        <fullName evidence="6">Bromodomain-domain-containing protein</fullName>
    </submittedName>
</protein>
<feature type="domain" description="NET" evidence="5">
    <location>
        <begin position="715"/>
        <end position="797"/>
    </location>
</feature>
<dbReference type="AlphaFoldDB" id="A0A8E2EZR0"/>
<feature type="region of interest" description="Disordered" evidence="3">
    <location>
        <begin position="431"/>
        <end position="506"/>
    </location>
</feature>
<dbReference type="Proteomes" id="UP000250140">
    <property type="component" value="Unassembled WGS sequence"/>
</dbReference>
<dbReference type="SUPFAM" id="SSF47370">
    <property type="entry name" value="Bromodomain"/>
    <property type="match status" value="2"/>
</dbReference>
<feature type="compositionally biased region" description="Acidic residues" evidence="3">
    <location>
        <begin position="639"/>
        <end position="651"/>
    </location>
</feature>
<gene>
    <name evidence="6" type="ORF">AOQ84DRAFT_364625</name>
</gene>
<feature type="domain" description="Bromo" evidence="4">
    <location>
        <begin position="530"/>
        <end position="602"/>
    </location>
</feature>
<feature type="compositionally biased region" description="Low complexity" evidence="3">
    <location>
        <begin position="144"/>
        <end position="157"/>
    </location>
</feature>
<dbReference type="GO" id="GO:0006355">
    <property type="term" value="P:regulation of DNA-templated transcription"/>
    <property type="evidence" value="ECO:0007669"/>
    <property type="project" value="TreeGrafter"/>
</dbReference>
<evidence type="ECO:0000313" key="6">
    <source>
        <dbReference type="EMBL" id="OCL07876.1"/>
    </source>
</evidence>
<dbReference type="Pfam" id="PF17035">
    <property type="entry name" value="BET"/>
    <property type="match status" value="1"/>
</dbReference>
<accession>A0A8E2EZR0</accession>
<dbReference type="PROSITE" id="PS00633">
    <property type="entry name" value="BROMODOMAIN_1"/>
    <property type="match status" value="1"/>
</dbReference>
<dbReference type="PROSITE" id="PS50014">
    <property type="entry name" value="BROMODOMAIN_2"/>
    <property type="match status" value="2"/>
</dbReference>
<evidence type="ECO:0000256" key="1">
    <source>
        <dbReference type="ARBA" id="ARBA00023117"/>
    </source>
</evidence>
<dbReference type="CDD" id="cd05499">
    <property type="entry name" value="Bromo_BDF1_2_II"/>
    <property type="match status" value="1"/>
</dbReference>
<dbReference type="GO" id="GO:0005634">
    <property type="term" value="C:nucleus"/>
    <property type="evidence" value="ECO:0007669"/>
    <property type="project" value="TreeGrafter"/>
</dbReference>
<dbReference type="InterPro" id="IPR027353">
    <property type="entry name" value="NET_dom"/>
</dbReference>
<dbReference type="Gene3D" id="1.20.920.10">
    <property type="entry name" value="Bromodomain-like"/>
    <property type="match status" value="2"/>
</dbReference>
<reference evidence="6 7" key="1">
    <citation type="journal article" date="2016" name="Nat. Commun.">
        <title>Ectomycorrhizal ecology is imprinted in the genome of the dominant symbiotic fungus Cenococcum geophilum.</title>
        <authorList>
            <consortium name="DOE Joint Genome Institute"/>
            <person name="Peter M."/>
            <person name="Kohler A."/>
            <person name="Ohm R.A."/>
            <person name="Kuo A."/>
            <person name="Krutzmann J."/>
            <person name="Morin E."/>
            <person name="Arend M."/>
            <person name="Barry K.W."/>
            <person name="Binder M."/>
            <person name="Choi C."/>
            <person name="Clum A."/>
            <person name="Copeland A."/>
            <person name="Grisel N."/>
            <person name="Haridas S."/>
            <person name="Kipfer T."/>
            <person name="LaButti K."/>
            <person name="Lindquist E."/>
            <person name="Lipzen A."/>
            <person name="Maire R."/>
            <person name="Meier B."/>
            <person name="Mihaltcheva S."/>
            <person name="Molinier V."/>
            <person name="Murat C."/>
            <person name="Poggeler S."/>
            <person name="Quandt C.A."/>
            <person name="Sperisen C."/>
            <person name="Tritt A."/>
            <person name="Tisserant E."/>
            <person name="Crous P.W."/>
            <person name="Henrissat B."/>
            <person name="Nehls U."/>
            <person name="Egli S."/>
            <person name="Spatafora J.W."/>
            <person name="Grigoriev I.V."/>
            <person name="Martin F.M."/>
        </authorList>
    </citation>
    <scope>NUCLEOTIDE SEQUENCE [LARGE SCALE GENOMIC DNA]</scope>
    <source>
        <strain evidence="6 7">CBS 207.34</strain>
    </source>
</reference>
<keyword evidence="7" id="KW-1185">Reference proteome</keyword>
<feature type="domain" description="Bromo" evidence="4">
    <location>
        <begin position="326"/>
        <end position="398"/>
    </location>
</feature>
<feature type="region of interest" description="Disordered" evidence="3">
    <location>
        <begin position="791"/>
        <end position="873"/>
    </location>
</feature>
<feature type="compositionally biased region" description="Low complexity" evidence="3">
    <location>
        <begin position="446"/>
        <end position="463"/>
    </location>
</feature>
<feature type="compositionally biased region" description="Basic and acidic residues" evidence="3">
    <location>
        <begin position="477"/>
        <end position="497"/>
    </location>
</feature>
<feature type="region of interest" description="Disordered" evidence="3">
    <location>
        <begin position="138"/>
        <end position="165"/>
    </location>
</feature>
<dbReference type="InterPro" id="IPR050935">
    <property type="entry name" value="Bromo_chromatin_reader"/>
</dbReference>
<dbReference type="GO" id="GO:0006338">
    <property type="term" value="P:chromatin remodeling"/>
    <property type="evidence" value="ECO:0007669"/>
    <property type="project" value="TreeGrafter"/>
</dbReference>
<dbReference type="PROSITE" id="PS51525">
    <property type="entry name" value="NET"/>
    <property type="match status" value="1"/>
</dbReference>
<dbReference type="EMBL" id="KV749773">
    <property type="protein sequence ID" value="OCL07876.1"/>
    <property type="molecule type" value="Genomic_DNA"/>
</dbReference>
<keyword evidence="1 2" id="KW-0103">Bromodomain</keyword>
<proteinExistence type="predicted"/>
<dbReference type="InterPro" id="IPR018359">
    <property type="entry name" value="Bromodomain_CS"/>
</dbReference>
<dbReference type="SMART" id="SM00297">
    <property type="entry name" value="BROMO"/>
    <property type="match status" value="2"/>
</dbReference>
<feature type="region of interest" description="Disordered" evidence="3">
    <location>
        <begin position="674"/>
        <end position="732"/>
    </location>
</feature>
<organism evidence="6 7">
    <name type="scientific">Glonium stellatum</name>
    <dbReference type="NCBI Taxonomy" id="574774"/>
    <lineage>
        <taxon>Eukaryota</taxon>
        <taxon>Fungi</taxon>
        <taxon>Dikarya</taxon>
        <taxon>Ascomycota</taxon>
        <taxon>Pezizomycotina</taxon>
        <taxon>Dothideomycetes</taxon>
        <taxon>Pleosporomycetidae</taxon>
        <taxon>Gloniales</taxon>
        <taxon>Gloniaceae</taxon>
        <taxon>Glonium</taxon>
    </lineage>
</organism>
<evidence type="ECO:0000256" key="2">
    <source>
        <dbReference type="PROSITE-ProRule" id="PRU00035"/>
    </source>
</evidence>
<evidence type="ECO:0000259" key="5">
    <source>
        <dbReference type="PROSITE" id="PS51525"/>
    </source>
</evidence>
<feature type="compositionally biased region" description="Basic residues" evidence="3">
    <location>
        <begin position="678"/>
        <end position="702"/>
    </location>
</feature>
<dbReference type="InterPro" id="IPR036427">
    <property type="entry name" value="Bromodomain-like_sf"/>
</dbReference>
<dbReference type="PANTHER" id="PTHR22880:SF225">
    <property type="entry name" value="BROMODOMAIN-CONTAINING PROTEIN BET-1-RELATED"/>
    <property type="match status" value="1"/>
</dbReference>
<dbReference type="PRINTS" id="PR00503">
    <property type="entry name" value="BROMODOMAIN"/>
</dbReference>
<evidence type="ECO:0000259" key="4">
    <source>
        <dbReference type="PROSITE" id="PS50014"/>
    </source>
</evidence>
<feature type="region of interest" description="Disordered" evidence="3">
    <location>
        <begin position="199"/>
        <end position="277"/>
    </location>
</feature>
<name>A0A8E2EZR0_9PEZI</name>
<dbReference type="InterPro" id="IPR038336">
    <property type="entry name" value="NET_sf"/>
</dbReference>
<dbReference type="InterPro" id="IPR001487">
    <property type="entry name" value="Bromodomain"/>
</dbReference>
<dbReference type="Pfam" id="PF00439">
    <property type="entry name" value="Bromodomain"/>
    <property type="match status" value="2"/>
</dbReference>
<sequence>MAVMTSSAFDNAPYEGKAQPVPSSDTMALDSDINGVANKYDALFDEPDSHSIENSTQSIYPESDLLPTLNGNHVSDGAMPYHDAAPAPITDVSSGIAPIAQFLPDSQNDSNSLFDGSEIAVSTSILPAVEAPVSDLRQDKDSIPGATTGAMGTAAPGNDKKAPSRVNSDIMDVSMDLSRVPVSKGSLMDMSEDGKAISGIEHTKDRPAPLLLHNRPTADSPSQIPFTQSPTATDHDMLEAPSSGKVRIREDDDEEDAPSAKRTKTEDEDGLGFKVPEVPSQKDAVISNGNTASGDQLYAQSADQYSNSPMTKAQNKFLLERIRNTKKIKVAFAFREPVDPDALGIPQYREFIKEPMDLGTMEQKLKDDKYASMADFMKDMNQIIENTVRFNGQEHPITQAGLNMRAYFIKGLVKMPKTDIEVPLQQRKMKRPTVATVAKPRRESRTSVVPTKSPTVTATATSPQNAWPLNSDGMPLIRRDSSNANDRPKREIHRPPPKDLPYNSVKPKKKKYQLELKFCESVVTEMMKTKHAKFSYPFLKPVDPVALNIPQYLKIIKKPMDLGTIEKNLKDGNYQTAKDFYNDVVLMFNNCYKFNPETDDVHKMGKMFQQLFDSLWSQKQAWIEEHTPVSEPQSPATADSEEEEEEEEVDDEAAKLMAIQQQIAQLNSEAQALLQQKASKRASPKASTKKSAKNAKPAKSRKNSTLPPPKVAPKAKARSKPAAPLTFSQKQEISDAISTLGDADMRKAVQIIRNGCPHLANVNDDEMEIDMEEIGDDCLRELLKFVRAVKGPKGAADDEFEPQRHVAKSTTTSKPKKNKPMGKKEQEDSIKQIQEQLRNFQANASGSDQSPPPIQHDDSSDDDEDSGSESEEE</sequence>
<feature type="region of interest" description="Disordered" evidence="3">
    <location>
        <begin position="1"/>
        <end position="30"/>
    </location>
</feature>
<feature type="compositionally biased region" description="Polar residues" evidence="3">
    <location>
        <begin position="831"/>
        <end position="849"/>
    </location>
</feature>
<feature type="compositionally biased region" description="Acidic residues" evidence="3">
    <location>
        <begin position="859"/>
        <end position="873"/>
    </location>
</feature>
<dbReference type="OrthoDB" id="784962at2759"/>
<dbReference type="GO" id="GO:0000785">
    <property type="term" value="C:chromatin"/>
    <property type="evidence" value="ECO:0007669"/>
    <property type="project" value="TreeGrafter"/>
</dbReference>
<feature type="region of interest" description="Disordered" evidence="3">
    <location>
        <begin position="626"/>
        <end position="652"/>
    </location>
</feature>
<evidence type="ECO:0000256" key="3">
    <source>
        <dbReference type="SAM" id="MobiDB-lite"/>
    </source>
</evidence>